<reference evidence="2 3" key="1">
    <citation type="submission" date="2019-11" db="EMBL/GenBank/DDBJ databases">
        <title>Whole genome sequence of Oryza granulata.</title>
        <authorList>
            <person name="Li W."/>
        </authorList>
    </citation>
    <scope>NUCLEOTIDE SEQUENCE [LARGE SCALE GENOMIC DNA]</scope>
    <source>
        <strain evidence="3">cv. Menghai</strain>
        <tissue evidence="2">Leaf</tissue>
    </source>
</reference>
<proteinExistence type="predicted"/>
<dbReference type="Proteomes" id="UP000479710">
    <property type="component" value="Unassembled WGS sequence"/>
</dbReference>
<dbReference type="OrthoDB" id="687262at2759"/>
<keyword evidence="1" id="KW-0812">Transmembrane</keyword>
<dbReference type="PANTHER" id="PTHR45224">
    <property type="entry name" value="OS01G0527900 PROTEIN-RELATED"/>
    <property type="match status" value="1"/>
</dbReference>
<organism evidence="2 3">
    <name type="scientific">Oryza meyeriana var. granulata</name>
    <dbReference type="NCBI Taxonomy" id="110450"/>
    <lineage>
        <taxon>Eukaryota</taxon>
        <taxon>Viridiplantae</taxon>
        <taxon>Streptophyta</taxon>
        <taxon>Embryophyta</taxon>
        <taxon>Tracheophyta</taxon>
        <taxon>Spermatophyta</taxon>
        <taxon>Magnoliopsida</taxon>
        <taxon>Liliopsida</taxon>
        <taxon>Poales</taxon>
        <taxon>Poaceae</taxon>
        <taxon>BOP clade</taxon>
        <taxon>Oryzoideae</taxon>
        <taxon>Oryzeae</taxon>
        <taxon>Oryzinae</taxon>
        <taxon>Oryza</taxon>
        <taxon>Oryza meyeriana</taxon>
    </lineage>
</organism>
<keyword evidence="3" id="KW-1185">Reference proteome</keyword>
<keyword evidence="1" id="KW-1133">Transmembrane helix</keyword>
<name>A0A6G1BTY6_9ORYZ</name>
<evidence type="ECO:0000313" key="3">
    <source>
        <dbReference type="Proteomes" id="UP000479710"/>
    </source>
</evidence>
<dbReference type="PANTHER" id="PTHR45224:SF5">
    <property type="entry name" value="OS02G0311800 PROTEIN"/>
    <property type="match status" value="1"/>
</dbReference>
<dbReference type="EMBL" id="SPHZ02000011">
    <property type="protein sequence ID" value="KAF0891469.1"/>
    <property type="molecule type" value="Genomic_DNA"/>
</dbReference>
<comment type="caution">
    <text evidence="2">The sequence shown here is derived from an EMBL/GenBank/DDBJ whole genome shotgun (WGS) entry which is preliminary data.</text>
</comment>
<evidence type="ECO:0000256" key="1">
    <source>
        <dbReference type="SAM" id="Phobius"/>
    </source>
</evidence>
<dbReference type="AlphaFoldDB" id="A0A6G1BTY6"/>
<accession>A0A6G1BTY6</accession>
<feature type="transmembrane region" description="Helical" evidence="1">
    <location>
        <begin position="80"/>
        <end position="104"/>
    </location>
</feature>
<evidence type="ECO:0000313" key="2">
    <source>
        <dbReference type="EMBL" id="KAF0891469.1"/>
    </source>
</evidence>
<protein>
    <submittedName>
        <fullName evidence="2">Uncharacterized protein</fullName>
    </submittedName>
</protein>
<gene>
    <name evidence="2" type="ORF">E2562_009883</name>
</gene>
<sequence>MAGRSRHRPCVDRASPIEVPLKAIDKAVVFLEPILHPPVLLQPVLKLEPPELLRLVLRLETPELPLEMLLTMLRLEPPEWLNMLVFLGLVLLELVVLPLVLPIWRSSMSPAQQTDDIVDDVDAQDDEAINIDEDYRTDKRLNWSASAWLHNSKDPVDGIGRKADAYWTDVTKEYNKTIENSQLSVVLSDMWTDLVNKPANS</sequence>
<keyword evidence="1" id="KW-0472">Membrane</keyword>